<feature type="domain" description="Aminoglycoside phosphotransferase" evidence="2">
    <location>
        <begin position="50"/>
        <end position="246"/>
    </location>
</feature>
<accession>A0AAE7AH79</accession>
<dbReference type="InterPro" id="IPR011009">
    <property type="entry name" value="Kinase-like_dom_sf"/>
</dbReference>
<dbReference type="SUPFAM" id="SSF56112">
    <property type="entry name" value="Protein kinase-like (PK-like)"/>
    <property type="match status" value="1"/>
</dbReference>
<evidence type="ECO:0000313" key="3">
    <source>
        <dbReference type="EMBL" id="QJT31040.1"/>
    </source>
</evidence>
<dbReference type="EMBL" id="CP038444">
    <property type="protein sequence ID" value="QJT31040.1"/>
    <property type="molecule type" value="Genomic_DNA"/>
</dbReference>
<dbReference type="CDD" id="cd05151">
    <property type="entry name" value="ChoK-like"/>
    <property type="match status" value="1"/>
</dbReference>
<proteinExistence type="predicted"/>
<evidence type="ECO:0000256" key="1">
    <source>
        <dbReference type="SAM" id="MobiDB-lite"/>
    </source>
</evidence>
<feature type="region of interest" description="Disordered" evidence="1">
    <location>
        <begin position="1"/>
        <end position="27"/>
    </location>
</feature>
<dbReference type="Pfam" id="PF01636">
    <property type="entry name" value="APH"/>
    <property type="match status" value="1"/>
</dbReference>
<dbReference type="Gene3D" id="3.90.1200.10">
    <property type="match status" value="1"/>
</dbReference>
<name>A0AAE7AH79_AERME</name>
<gene>
    <name evidence="3" type="ORF">E4186_13235</name>
</gene>
<evidence type="ECO:0000259" key="2">
    <source>
        <dbReference type="Pfam" id="PF01636"/>
    </source>
</evidence>
<evidence type="ECO:0000313" key="4">
    <source>
        <dbReference type="Proteomes" id="UP000502006"/>
    </source>
</evidence>
<dbReference type="Gene3D" id="3.30.200.20">
    <property type="entry name" value="Phosphorylase Kinase, domain 1"/>
    <property type="match status" value="1"/>
</dbReference>
<organism evidence="3 4">
    <name type="scientific">Aeromonas media</name>
    <dbReference type="NCBI Taxonomy" id="651"/>
    <lineage>
        <taxon>Bacteria</taxon>
        <taxon>Pseudomonadati</taxon>
        <taxon>Pseudomonadota</taxon>
        <taxon>Gammaproteobacteria</taxon>
        <taxon>Aeromonadales</taxon>
        <taxon>Aeromonadaceae</taxon>
        <taxon>Aeromonas</taxon>
    </lineage>
</organism>
<reference evidence="3 4" key="1">
    <citation type="submission" date="2019-03" db="EMBL/GenBank/DDBJ databases">
        <title>Novel transposon Tn6433 accelerates the dissemination of tet(E) in Aeromonas from aerobic biofilm under oxytetracycline stress.</title>
        <authorList>
            <person name="Shi Y."/>
            <person name="Tian Z."/>
            <person name="Zhang Y."/>
            <person name="Zhang H."/>
            <person name="Yang M."/>
        </authorList>
    </citation>
    <scope>NUCLEOTIDE SEQUENCE [LARGE SCALE GENOMIC DNA]</scope>
    <source>
        <strain evidence="3 4">T5-8</strain>
    </source>
</reference>
<sequence length="307" mass="34175">MANCCGPIRKRSASRRRPPPLAGEATRQQGDLAELTLLASLPAPWNRGRLEPLASGLTNGNYRLHLPSGQRAFLRRGHPDPVRLGIDRATEWQLYQGAVGEGLALPCHHSEPTTGLMLLAWCDEPNWAAAPPPLAAQPPLLAAVLRRLHRLPLPAVVMAVRAHSAGYRDRLARVPAWLPALERALLASREPDDCWLPCHHDLNPANLLGHRPWVIDWEYGAAGHPGFELASIQRTHGWSDELRCQLESCYLEGREGAHKLLNTKGFQAEAFLPWVDYIGLLWALLMAEQQPGPDYQALIDMNRQRLE</sequence>
<feature type="compositionally biased region" description="Basic residues" evidence="1">
    <location>
        <begin position="8"/>
        <end position="18"/>
    </location>
</feature>
<dbReference type="InterPro" id="IPR002575">
    <property type="entry name" value="Aminoglycoside_PTrfase"/>
</dbReference>
<dbReference type="Proteomes" id="UP000502006">
    <property type="component" value="Chromosome"/>
</dbReference>
<dbReference type="AlphaFoldDB" id="A0AAE7AH79"/>
<protein>
    <recommendedName>
        <fullName evidence="2">Aminoglycoside phosphotransferase domain-containing protein</fullName>
    </recommendedName>
</protein>